<dbReference type="Gene3D" id="4.10.1240.50">
    <property type="match status" value="1"/>
</dbReference>
<proteinExistence type="predicted"/>
<dbReference type="Proteomes" id="UP000694941">
    <property type="component" value="Unplaced"/>
</dbReference>
<dbReference type="InterPro" id="IPR040138">
    <property type="entry name" value="MIER/MTA"/>
</dbReference>
<feature type="compositionally biased region" description="Polar residues" evidence="2">
    <location>
        <begin position="794"/>
        <end position="818"/>
    </location>
</feature>
<name>A0ABM1BKI1_LIMPO</name>
<feature type="region of interest" description="Disordered" evidence="2">
    <location>
        <begin position="771"/>
        <end position="823"/>
    </location>
</feature>
<accession>A0ABM1BKI1</accession>
<evidence type="ECO:0000313" key="5">
    <source>
        <dbReference type="RefSeq" id="XP_013783809.1"/>
    </source>
</evidence>
<protein>
    <submittedName>
        <fullName evidence="5">Uncharacterized protein LOC106467965</fullName>
    </submittedName>
</protein>
<keyword evidence="4" id="KW-1185">Reference proteome</keyword>
<dbReference type="PANTHER" id="PTHR10865">
    <property type="entry name" value="METASTASIS-ASSOCIATED PROTEIN AND MESODERM INDUCTION EARLY RESPONSE PROTEIN"/>
    <property type="match status" value="1"/>
</dbReference>
<keyword evidence="1" id="KW-0539">Nucleus</keyword>
<dbReference type="PANTHER" id="PTHR10865:SF29">
    <property type="entry name" value="METASTASIS ASSOCIATED 1-LIKE, ISOFORM D"/>
    <property type="match status" value="1"/>
</dbReference>
<feature type="compositionally biased region" description="Polar residues" evidence="2">
    <location>
        <begin position="525"/>
        <end position="541"/>
    </location>
</feature>
<feature type="compositionally biased region" description="Basic and acidic residues" evidence="2">
    <location>
        <begin position="193"/>
        <end position="213"/>
    </location>
</feature>
<evidence type="ECO:0000259" key="3">
    <source>
        <dbReference type="PROSITE" id="PS51156"/>
    </source>
</evidence>
<evidence type="ECO:0000256" key="1">
    <source>
        <dbReference type="ARBA" id="ARBA00023242"/>
    </source>
</evidence>
<dbReference type="PROSITE" id="PS51156">
    <property type="entry name" value="ELM2"/>
    <property type="match status" value="1"/>
</dbReference>
<evidence type="ECO:0000313" key="4">
    <source>
        <dbReference type="Proteomes" id="UP000694941"/>
    </source>
</evidence>
<feature type="domain" description="ELM2" evidence="3">
    <location>
        <begin position="38"/>
        <end position="124"/>
    </location>
</feature>
<dbReference type="InterPro" id="IPR000949">
    <property type="entry name" value="ELM2_dom"/>
</dbReference>
<feature type="region of interest" description="Disordered" evidence="2">
    <location>
        <begin position="158"/>
        <end position="223"/>
    </location>
</feature>
<gene>
    <name evidence="5" type="primary">LOC106467965</name>
</gene>
<reference evidence="5" key="1">
    <citation type="submission" date="2025-08" db="UniProtKB">
        <authorList>
            <consortium name="RefSeq"/>
        </authorList>
    </citation>
    <scope>IDENTIFICATION</scope>
    <source>
        <tissue evidence="5">Muscle</tissue>
    </source>
</reference>
<feature type="region of interest" description="Disordered" evidence="2">
    <location>
        <begin position="522"/>
        <end position="541"/>
    </location>
</feature>
<organism evidence="4 5">
    <name type="scientific">Limulus polyphemus</name>
    <name type="common">Atlantic horseshoe crab</name>
    <dbReference type="NCBI Taxonomy" id="6850"/>
    <lineage>
        <taxon>Eukaryota</taxon>
        <taxon>Metazoa</taxon>
        <taxon>Ecdysozoa</taxon>
        <taxon>Arthropoda</taxon>
        <taxon>Chelicerata</taxon>
        <taxon>Merostomata</taxon>
        <taxon>Xiphosura</taxon>
        <taxon>Limulidae</taxon>
        <taxon>Limulus</taxon>
    </lineage>
</organism>
<evidence type="ECO:0000256" key="2">
    <source>
        <dbReference type="SAM" id="MobiDB-lite"/>
    </source>
</evidence>
<dbReference type="GeneID" id="106467965"/>
<sequence>MQDLATFFVDDTSCKLLISEYADFDSYWEDESKSKNRNRIRVGRQYQAIIPPLLKPGESDGRRLEDLETLKWKPNNLNDQELDEYFSVARAVSFFGRAIDKCQDLHKESDKCIQTALRGLLPWKPVKSIIEYYYQGKEERPGISHCLSDVSEASTSMFSPAKLKKESADMEDAGDPHTSLDSGSSEEPDNSTQEEHVEEPLESKQDGETESHPDPSTIPSAFEVLEVKPRKTELVPATPDLESSILGTLQFYFHGKLVLKLNAQQSKANGKQCQWVQSVDTPKVPFPWKARQYKKKYVDQSSVSELSEDGGTTANANFQEIGGGFIKKAKLKNDFAVVWPEESLVAPVHSPQSPSLTECRHFGRTTPHDGNLSPLSGVCSDPSDSDVSPLHSPVDKCSTKKLPRPNELCTKLKEELCVKPESTSPSAHFVHEVEGRKTPLYIPCHQQDPQKVGSLNKTKRFFSHVNCDASTSKSEKSGSSVPISYSSVLKTVLEATDKSEYKQSSSSSYKLNSINKGEVPLDLSLKSTHSPPNKSHAIESNWQTSEKLNSNSNEQNDLTLLWTNESAPSLCEFSTFESSSQIKLSPSSSPPDLRSSLFSLKSPSSSPVCSVSKQHLLNTCLATKTLASPLVASSVTNTLTPARTKWTSFSTKPAVASLASSQEQQEGLTYLSMPIYNVAYSYPTNCIENVNGGSPSSGVDNFSQENCMRPKSMDIEDKNSPSCSQEKEEIPTWITNRPVNLTSYFPFYPPHIYSYYPYAYNLAQMSWNGTATPAEESDNPLDLSLPLSEKRTCSPEQKSPVENGTATQVPNDETNNASKKGMLYQLLKKRKSVDSKESIQPQHV</sequence>
<dbReference type="SMART" id="SM01189">
    <property type="entry name" value="ELM2"/>
    <property type="match status" value="1"/>
</dbReference>
<dbReference type="RefSeq" id="XP_013783809.1">
    <property type="nucleotide sequence ID" value="XM_013928355.1"/>
</dbReference>
<dbReference type="Pfam" id="PF01448">
    <property type="entry name" value="ELM2"/>
    <property type="match status" value="1"/>
</dbReference>